<evidence type="ECO:0000259" key="3">
    <source>
        <dbReference type="Pfam" id="PF05057"/>
    </source>
</evidence>
<dbReference type="Pfam" id="PF05057">
    <property type="entry name" value="DUF676"/>
    <property type="match status" value="1"/>
</dbReference>
<dbReference type="InParanoid" id="Q5KGQ6"/>
<dbReference type="STRING" id="214684.Q5KGQ6"/>
<feature type="compositionally biased region" description="Basic residues" evidence="2">
    <location>
        <begin position="94"/>
        <end position="103"/>
    </location>
</feature>
<dbReference type="AlphaFoldDB" id="Q5KGQ6"/>
<dbReference type="GO" id="GO:0006629">
    <property type="term" value="P:lipid metabolic process"/>
    <property type="evidence" value="ECO:0000318"/>
    <property type="project" value="GO_Central"/>
</dbReference>
<feature type="domain" description="DUF676" evidence="3">
    <location>
        <begin position="199"/>
        <end position="282"/>
    </location>
</feature>
<evidence type="ECO:0000313" key="4">
    <source>
        <dbReference type="EMBL" id="AAW43672.1"/>
    </source>
</evidence>
<accession>Q5KGQ6</accession>
<dbReference type="RefSeq" id="XP_570979.1">
    <property type="nucleotide sequence ID" value="XM_570979.2"/>
</dbReference>
<dbReference type="PaxDb" id="214684-Q5KGQ6"/>
<feature type="region of interest" description="Disordered" evidence="2">
    <location>
        <begin position="487"/>
        <end position="510"/>
    </location>
</feature>
<dbReference type="EMBL" id="AE017345">
    <property type="protein sequence ID" value="AAW43672.1"/>
    <property type="molecule type" value="Genomic_DNA"/>
</dbReference>
<dbReference type="KEGG" id="cne:CNE02710"/>
<dbReference type="VEuPathDB" id="FungiDB:CNE02710"/>
<dbReference type="InterPro" id="IPR007751">
    <property type="entry name" value="DUF676_lipase-like"/>
</dbReference>
<dbReference type="OMA" id="KLHYWAS"/>
<proteinExistence type="inferred from homology"/>
<feature type="compositionally biased region" description="Basic and acidic residues" evidence="2">
    <location>
        <begin position="536"/>
        <end position="564"/>
    </location>
</feature>
<dbReference type="eggNOG" id="ENOG502QVV3">
    <property type="taxonomic scope" value="Eukaryota"/>
</dbReference>
<dbReference type="SUPFAM" id="SSF53474">
    <property type="entry name" value="alpha/beta-Hydrolases"/>
    <property type="match status" value="1"/>
</dbReference>
<feature type="region of interest" description="Disordered" evidence="2">
    <location>
        <begin position="50"/>
        <end position="108"/>
    </location>
</feature>
<feature type="region of interest" description="Disordered" evidence="2">
    <location>
        <begin position="442"/>
        <end position="471"/>
    </location>
</feature>
<gene>
    <name evidence="4" type="ordered locus">CNE02710</name>
</gene>
<comment type="similarity">
    <text evidence="1">Belongs to the putative lipase ROG1 family.</text>
</comment>
<dbReference type="InterPro" id="IPR029058">
    <property type="entry name" value="AB_hydrolase_fold"/>
</dbReference>
<dbReference type="Gene3D" id="3.40.50.1820">
    <property type="entry name" value="alpha/beta hydrolase"/>
    <property type="match status" value="1"/>
</dbReference>
<reference evidence="4 5" key="1">
    <citation type="journal article" date="2005" name="Science">
        <title>The genome of the basidiomycetous yeast and human pathogen Cryptococcus neoformans.</title>
        <authorList>
            <person name="Loftus B.J."/>
            <person name="Fung E."/>
            <person name="Roncaglia P."/>
            <person name="Rowley D."/>
            <person name="Amedeo P."/>
            <person name="Bruno D."/>
            <person name="Vamathevan J."/>
            <person name="Miranda M."/>
            <person name="Anderson I.J."/>
            <person name="Fraser J.A."/>
            <person name="Allen J.E."/>
            <person name="Bosdet I.E."/>
            <person name="Brent M.R."/>
            <person name="Chiu R."/>
            <person name="Doering T.L."/>
            <person name="Donlin M.J."/>
            <person name="D'Souza C.A."/>
            <person name="Fox D.S."/>
            <person name="Grinberg V."/>
            <person name="Fu J."/>
            <person name="Fukushima M."/>
            <person name="Haas B.J."/>
            <person name="Huang J.C."/>
            <person name="Janbon G."/>
            <person name="Jones S.J."/>
            <person name="Koo H.L."/>
            <person name="Krzywinski M.I."/>
            <person name="Kwon-Chung J.K."/>
            <person name="Lengeler K.B."/>
            <person name="Maiti R."/>
            <person name="Marra M.A."/>
            <person name="Marra R.E."/>
            <person name="Mathewson C.A."/>
            <person name="Mitchell T.G."/>
            <person name="Pertea M."/>
            <person name="Riggs F.R."/>
            <person name="Salzberg S.L."/>
            <person name="Schein J.E."/>
            <person name="Shvartsbeyn A."/>
            <person name="Shin H."/>
            <person name="Shumway M."/>
            <person name="Specht C.A."/>
            <person name="Suh B.B."/>
            <person name="Tenney A."/>
            <person name="Utterback T.R."/>
            <person name="Wickes B.L."/>
            <person name="Wortman J.R."/>
            <person name="Wye N.H."/>
            <person name="Kronstad J.W."/>
            <person name="Lodge J.K."/>
            <person name="Heitman J."/>
            <person name="Davis R.W."/>
            <person name="Fraser C.M."/>
            <person name="Hyman R.W."/>
        </authorList>
    </citation>
    <scope>NUCLEOTIDE SEQUENCE [LARGE SCALE GENOMIC DNA]</scope>
    <source>
        <strain evidence="5">JEC21 / ATCC MYA-565</strain>
    </source>
</reference>
<evidence type="ECO:0000313" key="5">
    <source>
        <dbReference type="Proteomes" id="UP000002149"/>
    </source>
</evidence>
<evidence type="ECO:0000256" key="2">
    <source>
        <dbReference type="SAM" id="MobiDB-lite"/>
    </source>
</evidence>
<dbReference type="PANTHER" id="PTHR11440">
    <property type="entry name" value="LECITHIN-CHOLESTEROL ACYLTRANSFERASE-RELATED"/>
    <property type="match status" value="1"/>
</dbReference>
<feature type="compositionally biased region" description="Polar residues" evidence="2">
    <location>
        <begin position="500"/>
        <end position="510"/>
    </location>
</feature>
<feature type="region of interest" description="Disordered" evidence="2">
    <location>
        <begin position="533"/>
        <end position="564"/>
    </location>
</feature>
<name>Q5KGQ6_CRYD1</name>
<keyword evidence="5" id="KW-1185">Reference proteome</keyword>
<dbReference type="OrthoDB" id="5592486at2759"/>
<organism evidence="4 5">
    <name type="scientific">Cryptococcus deneoformans (strain JEC21 / ATCC MYA-565)</name>
    <name type="common">Cryptococcus neoformans var. neoformans serotype D</name>
    <dbReference type="NCBI Taxonomy" id="214684"/>
    <lineage>
        <taxon>Eukaryota</taxon>
        <taxon>Fungi</taxon>
        <taxon>Dikarya</taxon>
        <taxon>Basidiomycota</taxon>
        <taxon>Agaricomycotina</taxon>
        <taxon>Tremellomycetes</taxon>
        <taxon>Tremellales</taxon>
        <taxon>Cryptococcaceae</taxon>
        <taxon>Cryptococcus</taxon>
        <taxon>Cryptococcus neoformans species complex</taxon>
    </lineage>
</organism>
<dbReference type="HOGENOM" id="CLU_015536_1_0_1"/>
<sequence>MGTTLSPFRYIQLVRYAVNRWIDIIPAVKGKGKAHLDNLHARAGDYLLKSETASNAPPPPANAGQAEAGPSRLAGVNENRPHQHRHYENQQKEHHQHYRHPPRYPKLAPDPKWPPGPKEIYNLMNDERLFVPGSIKPPREVVVLCHGLYGFSTATPIPLFPSLKLHYWASVLEVLRDKMGVKVVVVGVKGTGSIKERAEQMHEFLKKTLPRGTGVNFVAHSMGGLDCRHLISTIKPTSYTPLSLTTIGTPHRGSPFMDWCAANIGVGSAAAVAASLTAEKLKALPYSLKSPLLARPPPTQTKPDTITSIAAGLTSYLLSIFDSPAYSNLTTAYLRDHFNPATPDDPFVKYTSVAGRISKMSVLHPLWFPKLVLDAAAENGYAEDTSNMVYGPEGKPRYEGNDGLVSVSSAKWGEYIGAVDECHHWDLRGEGGLFPSNVSSISLGDDNKKGEDKHGGGWELDKESAPGAGGVHEHLGLAAKERDMVELKKKGKDSGAEASPKSSESSIVTPSSWDIAQVGQVVDWVTDFLPGGKTTEAGKRQLEEARMEKEGQVELEKEKEREKKRKDKFDLERFYGGLMIKLRDDGF</sequence>
<protein>
    <submittedName>
        <fullName evidence="4">Lipase 2, putative</fullName>
    </submittedName>
</protein>
<evidence type="ECO:0000256" key="1">
    <source>
        <dbReference type="ARBA" id="ARBA00007920"/>
    </source>
</evidence>
<dbReference type="GO" id="GO:0004806">
    <property type="term" value="F:triacylglycerol lipase activity"/>
    <property type="evidence" value="ECO:0000318"/>
    <property type="project" value="GO_Central"/>
</dbReference>
<dbReference type="GeneID" id="3257569"/>
<feature type="compositionally biased region" description="Basic and acidic residues" evidence="2">
    <location>
        <begin position="445"/>
        <end position="464"/>
    </location>
</feature>
<dbReference type="Proteomes" id="UP000002149">
    <property type="component" value="Chromosome 5"/>
</dbReference>